<accession>A0A0C2BY84</accession>
<dbReference type="OrthoDB" id="9994905at2759"/>
<reference evidence="1 2" key="1">
    <citation type="submission" date="2013-12" db="EMBL/GenBank/DDBJ databases">
        <title>Draft genome of the parsitic nematode Ancylostoma duodenale.</title>
        <authorList>
            <person name="Mitreva M."/>
        </authorList>
    </citation>
    <scope>NUCLEOTIDE SEQUENCE [LARGE SCALE GENOMIC DNA]</scope>
    <source>
        <strain evidence="1 2">Zhejiang</strain>
    </source>
</reference>
<dbReference type="GO" id="GO:0050770">
    <property type="term" value="P:regulation of axonogenesis"/>
    <property type="evidence" value="ECO:0007669"/>
    <property type="project" value="TreeGrafter"/>
</dbReference>
<name>A0A0C2BY84_9BILA</name>
<dbReference type="InterPro" id="IPR051978">
    <property type="entry name" value="Rho-GAP_domain"/>
</dbReference>
<feature type="non-terminal residue" evidence="1">
    <location>
        <position position="107"/>
    </location>
</feature>
<dbReference type="Proteomes" id="UP000054047">
    <property type="component" value="Unassembled WGS sequence"/>
</dbReference>
<dbReference type="PANTHER" id="PTHR46005">
    <property type="entry name" value="RHO GTPASE-ACTIVATING PROTEIN 190"/>
    <property type="match status" value="1"/>
</dbReference>
<dbReference type="InterPro" id="IPR027417">
    <property type="entry name" value="P-loop_NTPase"/>
</dbReference>
<dbReference type="GO" id="GO:0005829">
    <property type="term" value="C:cytosol"/>
    <property type="evidence" value="ECO:0007669"/>
    <property type="project" value="TreeGrafter"/>
</dbReference>
<protein>
    <submittedName>
        <fullName evidence="1">Uncharacterized protein</fullName>
    </submittedName>
</protein>
<dbReference type="GO" id="GO:0007266">
    <property type="term" value="P:Rho protein signal transduction"/>
    <property type="evidence" value="ECO:0007669"/>
    <property type="project" value="TreeGrafter"/>
</dbReference>
<dbReference type="Gene3D" id="3.40.50.300">
    <property type="entry name" value="P-loop containing nucleotide triphosphate hydrolases"/>
    <property type="match status" value="1"/>
</dbReference>
<proteinExistence type="predicted"/>
<organism evidence="1 2">
    <name type="scientific">Ancylostoma duodenale</name>
    <dbReference type="NCBI Taxonomy" id="51022"/>
    <lineage>
        <taxon>Eukaryota</taxon>
        <taxon>Metazoa</taxon>
        <taxon>Ecdysozoa</taxon>
        <taxon>Nematoda</taxon>
        <taxon>Chromadorea</taxon>
        <taxon>Rhabditida</taxon>
        <taxon>Rhabditina</taxon>
        <taxon>Rhabditomorpha</taxon>
        <taxon>Strongyloidea</taxon>
        <taxon>Ancylostomatidae</taxon>
        <taxon>Ancylostomatinae</taxon>
        <taxon>Ancylostoma</taxon>
    </lineage>
</organism>
<feature type="non-terminal residue" evidence="1">
    <location>
        <position position="1"/>
    </location>
</feature>
<gene>
    <name evidence="1" type="ORF">ANCDUO_20994</name>
</gene>
<evidence type="ECO:0000313" key="1">
    <source>
        <dbReference type="EMBL" id="KIH48933.1"/>
    </source>
</evidence>
<keyword evidence="2" id="KW-1185">Reference proteome</keyword>
<dbReference type="GO" id="GO:0008361">
    <property type="term" value="P:regulation of cell size"/>
    <property type="evidence" value="ECO:0007669"/>
    <property type="project" value="TreeGrafter"/>
</dbReference>
<evidence type="ECO:0000313" key="2">
    <source>
        <dbReference type="Proteomes" id="UP000054047"/>
    </source>
</evidence>
<dbReference type="GO" id="GO:0005096">
    <property type="term" value="F:GTPase activator activity"/>
    <property type="evidence" value="ECO:0007669"/>
    <property type="project" value="TreeGrafter"/>
</dbReference>
<dbReference type="PANTHER" id="PTHR46005:SF4">
    <property type="entry name" value="RHO GTPASE-ACTIVATING PROTEIN 190"/>
    <property type="match status" value="1"/>
</dbReference>
<dbReference type="AlphaFoldDB" id="A0A0C2BY84"/>
<sequence length="107" mass="12092">DQFIVDIIAMDPRHNHPNERERRANFLNVMVFELQRVCLAPDDATNIISCGQKSSPARFARISALISRTDFGGSPVINNDHWLYWGERQVSLDDAGGPVTIRVIEQT</sequence>
<dbReference type="EMBL" id="KN756015">
    <property type="protein sequence ID" value="KIH48933.1"/>
    <property type="molecule type" value="Genomic_DNA"/>
</dbReference>